<dbReference type="EMBL" id="UINC01231764">
    <property type="protein sequence ID" value="SVE64440.1"/>
    <property type="molecule type" value="Genomic_DNA"/>
</dbReference>
<name>A0A383F714_9ZZZZ</name>
<accession>A0A383F714</accession>
<organism evidence="1">
    <name type="scientific">marine metagenome</name>
    <dbReference type="NCBI Taxonomy" id="408172"/>
    <lineage>
        <taxon>unclassified sequences</taxon>
        <taxon>metagenomes</taxon>
        <taxon>ecological metagenomes</taxon>
    </lineage>
</organism>
<dbReference type="AlphaFoldDB" id="A0A383F714"/>
<gene>
    <name evidence="1" type="ORF">METZ01_LOCUS517294</name>
</gene>
<sequence length="27" mass="3089">MGFYQDKQLINTALSHDTSAHQMPKNI</sequence>
<proteinExistence type="predicted"/>
<reference evidence="1" key="1">
    <citation type="submission" date="2018-05" db="EMBL/GenBank/DDBJ databases">
        <authorList>
            <person name="Lanie J.A."/>
            <person name="Ng W.-L."/>
            <person name="Kazmierczak K.M."/>
            <person name="Andrzejewski T.M."/>
            <person name="Davidsen T.M."/>
            <person name="Wayne K.J."/>
            <person name="Tettelin H."/>
            <person name="Glass J.I."/>
            <person name="Rusch D."/>
            <person name="Podicherti R."/>
            <person name="Tsui H.-C.T."/>
            <person name="Winkler M.E."/>
        </authorList>
    </citation>
    <scope>NUCLEOTIDE SEQUENCE</scope>
</reference>
<feature type="non-terminal residue" evidence="1">
    <location>
        <position position="27"/>
    </location>
</feature>
<protein>
    <submittedName>
        <fullName evidence="1">Uncharacterized protein</fullName>
    </submittedName>
</protein>
<evidence type="ECO:0000313" key="1">
    <source>
        <dbReference type="EMBL" id="SVE64440.1"/>
    </source>
</evidence>